<keyword evidence="2" id="KW-0479">Metal-binding</keyword>
<dbReference type="RefSeq" id="WP_090174168.1">
    <property type="nucleotide sequence ID" value="NZ_FMXR01000014.1"/>
</dbReference>
<dbReference type="CDD" id="cd10552">
    <property type="entry name" value="TH_beta_N"/>
    <property type="match status" value="1"/>
</dbReference>
<dbReference type="AlphaFoldDB" id="A0A1G6C0V2"/>
<dbReference type="InterPro" id="IPR013783">
    <property type="entry name" value="Ig-like_fold"/>
</dbReference>
<dbReference type="PROSITE" id="PS51379">
    <property type="entry name" value="4FE4S_FER_2"/>
    <property type="match status" value="1"/>
</dbReference>
<dbReference type="InterPro" id="IPR017896">
    <property type="entry name" value="4Fe4S_Fe-S-bd"/>
</dbReference>
<dbReference type="STRING" id="1732.SAMN02910417_01948"/>
<keyword evidence="7" id="KW-1185">Reference proteome</keyword>
<protein>
    <submittedName>
        <fullName evidence="6">Fe-S-cluster-containing dehydrogenase component</fullName>
    </submittedName>
</protein>
<dbReference type="Gene3D" id="2.60.40.10">
    <property type="entry name" value="Immunoglobulins"/>
    <property type="match status" value="1"/>
</dbReference>
<dbReference type="Proteomes" id="UP000199228">
    <property type="component" value="Unassembled WGS sequence"/>
</dbReference>
<dbReference type="SUPFAM" id="SSF49478">
    <property type="entry name" value="Cna protein B-type domain"/>
    <property type="match status" value="1"/>
</dbReference>
<evidence type="ECO:0000256" key="3">
    <source>
        <dbReference type="ARBA" id="ARBA00023004"/>
    </source>
</evidence>
<dbReference type="Gene3D" id="3.30.70.20">
    <property type="match status" value="2"/>
</dbReference>
<dbReference type="GO" id="GO:0051539">
    <property type="term" value="F:4 iron, 4 sulfur cluster binding"/>
    <property type="evidence" value="ECO:0007669"/>
    <property type="project" value="UniProtKB-KW"/>
</dbReference>
<keyword evidence="3" id="KW-0408">Iron</keyword>
<reference evidence="6 7" key="1">
    <citation type="submission" date="2016-10" db="EMBL/GenBank/DDBJ databases">
        <authorList>
            <person name="de Groot N.N."/>
        </authorList>
    </citation>
    <scope>NUCLEOTIDE SEQUENCE [LARGE SCALE GENOMIC DNA]</scope>
    <source>
        <strain evidence="6 7">DSM 3217</strain>
    </source>
</reference>
<organism evidence="6 7">
    <name type="scientific">Eubacterium oxidoreducens</name>
    <dbReference type="NCBI Taxonomy" id="1732"/>
    <lineage>
        <taxon>Bacteria</taxon>
        <taxon>Bacillati</taxon>
        <taxon>Bacillota</taxon>
        <taxon>Clostridia</taxon>
        <taxon>Eubacteriales</taxon>
        <taxon>Eubacteriaceae</taxon>
        <taxon>Eubacterium</taxon>
    </lineage>
</organism>
<sequence>MKQWYLVQDVRWCHDCNNCLMSCKDEFVGNDWPGYTKPQPRHGHRWVNVLRRERGRYARNDYIYLATTCQHCEDAPCEAAGKGAVYRREDGIVMIDQEKAKGNKDLVDSCPYGAIYYNEEEDVAQKCTMCSHLLDDPDWTPGVPRCVHSCPTESLKAFYIEPEEMEAMIESENLEVFHPEYGTKPHVFYKNLFMFTKNFVAGGVTKNKNGVDDCVENATAILKDAKGNIVEVQKTNFFGDFKFDGLDDGDYVLELNVEGEEKKIDVKIEGKSLNLDYIAF</sequence>
<evidence type="ECO:0000256" key="4">
    <source>
        <dbReference type="ARBA" id="ARBA00023014"/>
    </source>
</evidence>
<keyword evidence="1" id="KW-0004">4Fe-4S</keyword>
<dbReference type="PANTHER" id="PTHR43177:SF3">
    <property type="entry name" value="PROTEIN NRFC HOMOLOG"/>
    <property type="match status" value="1"/>
</dbReference>
<dbReference type="Pfam" id="PF13247">
    <property type="entry name" value="Fer4_11"/>
    <property type="match status" value="1"/>
</dbReference>
<keyword evidence="4" id="KW-0411">Iron-sulfur</keyword>
<dbReference type="SUPFAM" id="SSF54862">
    <property type="entry name" value="4Fe-4S ferredoxins"/>
    <property type="match status" value="1"/>
</dbReference>
<dbReference type="EMBL" id="FMXR01000014">
    <property type="protein sequence ID" value="SDB26457.1"/>
    <property type="molecule type" value="Genomic_DNA"/>
</dbReference>
<dbReference type="GO" id="GO:0046872">
    <property type="term" value="F:metal ion binding"/>
    <property type="evidence" value="ECO:0007669"/>
    <property type="project" value="UniProtKB-KW"/>
</dbReference>
<evidence type="ECO:0000256" key="2">
    <source>
        <dbReference type="ARBA" id="ARBA00022723"/>
    </source>
</evidence>
<dbReference type="OrthoDB" id="9810688at2"/>
<feature type="domain" description="4Fe-4S ferredoxin-type" evidence="5">
    <location>
        <begin position="91"/>
        <end position="120"/>
    </location>
</feature>
<proteinExistence type="predicted"/>
<evidence type="ECO:0000256" key="1">
    <source>
        <dbReference type="ARBA" id="ARBA00022485"/>
    </source>
</evidence>
<dbReference type="InterPro" id="IPR050954">
    <property type="entry name" value="ET_IronSulfur_Cluster-Binding"/>
</dbReference>
<evidence type="ECO:0000259" key="5">
    <source>
        <dbReference type="PROSITE" id="PS51379"/>
    </source>
</evidence>
<name>A0A1G6C0V2_EUBOX</name>
<gene>
    <name evidence="6" type="ORF">SAMN02910417_01948</name>
</gene>
<dbReference type="PANTHER" id="PTHR43177">
    <property type="entry name" value="PROTEIN NRFC"/>
    <property type="match status" value="1"/>
</dbReference>
<evidence type="ECO:0000313" key="6">
    <source>
        <dbReference type="EMBL" id="SDB26457.1"/>
    </source>
</evidence>
<accession>A0A1G6C0V2</accession>
<evidence type="ECO:0000313" key="7">
    <source>
        <dbReference type="Proteomes" id="UP000199228"/>
    </source>
</evidence>